<evidence type="ECO:0000256" key="1">
    <source>
        <dbReference type="SAM" id="MobiDB-lite"/>
    </source>
</evidence>
<sequence>MVTRVRTLLFSAIFIVVFIFLLVVLFSTDDENSDAKSKQSEAEALASVFGGGMGSSSRNSSYGKTGADPSLFDSNSDFYKAGKAEYREPEVSGDGSSENKSGAPATDSNNPVNPQTGKPYTNEEMERFAQLKEKFPNNSLLPSRMTPAEKEQKKVFEQKVSEATRAVLSRTASKDQVSTYYDFMEKQSKDRLEIVKYLVDLQKGSGDPEQEKKLETIHQTMIQQLEQVQKDKQRAYEQAGM</sequence>
<comment type="caution">
    <text evidence="3">The sequence shown here is derived from an EMBL/GenBank/DDBJ whole genome shotgun (WGS) entry which is preliminary data.</text>
</comment>
<proteinExistence type="predicted"/>
<feature type="transmembrane region" description="Helical" evidence="2">
    <location>
        <begin position="7"/>
        <end position="26"/>
    </location>
</feature>
<protein>
    <submittedName>
        <fullName evidence="3">Uncharacterized protein</fullName>
    </submittedName>
</protein>
<feature type="region of interest" description="Disordered" evidence="1">
    <location>
        <begin position="85"/>
        <end position="120"/>
    </location>
</feature>
<keyword evidence="2" id="KW-1133">Transmembrane helix</keyword>
<gene>
    <name evidence="3" type="ORF">EHQ64_09930</name>
</gene>
<keyword evidence="2" id="KW-0812">Transmembrane</keyword>
<evidence type="ECO:0000313" key="3">
    <source>
        <dbReference type="EMBL" id="TGL61743.1"/>
    </source>
</evidence>
<feature type="compositionally biased region" description="Polar residues" evidence="1">
    <location>
        <begin position="94"/>
        <end position="119"/>
    </location>
</feature>
<evidence type="ECO:0000256" key="2">
    <source>
        <dbReference type="SAM" id="Phobius"/>
    </source>
</evidence>
<dbReference type="Proteomes" id="UP000297762">
    <property type="component" value="Unassembled WGS sequence"/>
</dbReference>
<accession>A0A4R9KAE1</accession>
<dbReference type="NCBIfam" id="NF047552">
    <property type="entry name" value="LIC_20245_11074_fam"/>
    <property type="match status" value="1"/>
</dbReference>
<dbReference type="EMBL" id="RQGF01000025">
    <property type="protein sequence ID" value="TGL61743.1"/>
    <property type="molecule type" value="Genomic_DNA"/>
</dbReference>
<name>A0A4R9KAE1_9LEPT</name>
<reference evidence="3" key="1">
    <citation type="journal article" date="2019" name="PLoS Negl. Trop. Dis.">
        <title>Revisiting the worldwide diversity of Leptospira species in the environment.</title>
        <authorList>
            <person name="Vincent A.T."/>
            <person name="Schiettekatte O."/>
            <person name="Bourhy P."/>
            <person name="Veyrier F.J."/>
            <person name="Picardeau M."/>
        </authorList>
    </citation>
    <scope>NUCLEOTIDE SEQUENCE [LARGE SCALE GENOMIC DNA]</scope>
    <source>
        <strain evidence="3">201702455</strain>
    </source>
</reference>
<feature type="region of interest" description="Disordered" evidence="1">
    <location>
        <begin position="49"/>
        <end position="73"/>
    </location>
</feature>
<organism evidence="3 4">
    <name type="scientific">Leptospira sarikeiensis</name>
    <dbReference type="NCBI Taxonomy" id="2484943"/>
    <lineage>
        <taxon>Bacteria</taxon>
        <taxon>Pseudomonadati</taxon>
        <taxon>Spirochaetota</taxon>
        <taxon>Spirochaetia</taxon>
        <taxon>Leptospirales</taxon>
        <taxon>Leptospiraceae</taxon>
        <taxon>Leptospira</taxon>
    </lineage>
</organism>
<evidence type="ECO:0000313" key="4">
    <source>
        <dbReference type="Proteomes" id="UP000297762"/>
    </source>
</evidence>
<keyword evidence="2" id="KW-0472">Membrane</keyword>
<dbReference type="OrthoDB" id="345101at2"/>
<dbReference type="NCBIfam" id="NF047523">
    <property type="entry name" value="LIC_20245_fam"/>
    <property type="match status" value="1"/>
</dbReference>
<dbReference type="AlphaFoldDB" id="A0A4R9KAE1"/>
<keyword evidence="4" id="KW-1185">Reference proteome</keyword>